<dbReference type="GO" id="GO:0006801">
    <property type="term" value="P:superoxide metabolic process"/>
    <property type="evidence" value="ECO:0007669"/>
    <property type="project" value="InterPro"/>
</dbReference>
<reference evidence="2 3" key="1">
    <citation type="submission" date="2019-09" db="EMBL/GenBank/DDBJ databases">
        <title>Bird 10,000 Genomes (B10K) Project - Family phase.</title>
        <authorList>
            <person name="Zhang G."/>
        </authorList>
    </citation>
    <scope>NUCLEOTIDE SEQUENCE [LARGE SCALE GENOMIC DNA]</scope>
    <source>
        <strain evidence="2">B10K-DU-008-63</strain>
    </source>
</reference>
<organism evidence="2 3">
    <name type="scientific">Glaucidium brasilianum</name>
    <name type="common">Ferruginous pygmy-owl</name>
    <dbReference type="NCBI Taxonomy" id="78217"/>
    <lineage>
        <taxon>Eukaryota</taxon>
        <taxon>Metazoa</taxon>
        <taxon>Chordata</taxon>
        <taxon>Craniata</taxon>
        <taxon>Vertebrata</taxon>
        <taxon>Euteleostomi</taxon>
        <taxon>Archelosauria</taxon>
        <taxon>Archosauria</taxon>
        <taxon>Dinosauria</taxon>
        <taxon>Saurischia</taxon>
        <taxon>Theropoda</taxon>
        <taxon>Coelurosauria</taxon>
        <taxon>Aves</taxon>
        <taxon>Neognathae</taxon>
        <taxon>Neoaves</taxon>
        <taxon>Telluraves</taxon>
        <taxon>Strigiformes</taxon>
        <taxon>Strigidae</taxon>
        <taxon>Glaucidium</taxon>
    </lineage>
</organism>
<dbReference type="EMBL" id="VXAP01001945">
    <property type="protein sequence ID" value="NXL40682.1"/>
    <property type="molecule type" value="Genomic_DNA"/>
</dbReference>
<dbReference type="AlphaFoldDB" id="A0A7L0SH25"/>
<dbReference type="Proteomes" id="UP000591073">
    <property type="component" value="Unassembled WGS sequence"/>
</dbReference>
<dbReference type="GO" id="GO:0046872">
    <property type="term" value="F:metal ion binding"/>
    <property type="evidence" value="ECO:0007669"/>
    <property type="project" value="InterPro"/>
</dbReference>
<dbReference type="InterPro" id="IPR036423">
    <property type="entry name" value="SOD-like_Cu/Zn_dom_sf"/>
</dbReference>
<accession>A0A7L0SH25</accession>
<proteinExistence type="predicted"/>
<comment type="caution">
    <text evidence="2">The sequence shown here is derived from an EMBL/GenBank/DDBJ whole genome shotgun (WGS) entry which is preliminary data.</text>
</comment>
<name>A0A7L0SH25_GLABR</name>
<evidence type="ECO:0000256" key="1">
    <source>
        <dbReference type="SAM" id="MobiDB-lite"/>
    </source>
</evidence>
<evidence type="ECO:0000313" key="3">
    <source>
        <dbReference type="Proteomes" id="UP000591073"/>
    </source>
</evidence>
<evidence type="ECO:0000313" key="2">
    <source>
        <dbReference type="EMBL" id="NXL40682.1"/>
    </source>
</evidence>
<feature type="region of interest" description="Disordered" evidence="1">
    <location>
        <begin position="128"/>
        <end position="154"/>
    </location>
</feature>
<protein>
    <submittedName>
        <fullName evidence="2">CCS dismutase</fullName>
    </submittedName>
</protein>
<gene>
    <name evidence="2" type="primary">Ccs</name>
    <name evidence="2" type="ORF">GLABRA_R01451</name>
</gene>
<feature type="non-terminal residue" evidence="2">
    <location>
        <position position="1"/>
    </location>
</feature>
<sequence>LEFAVQMRCQGGGEAVRAALGGAPDGGGLELRLDAQTVLVETGGGAERVRELLEASGRRGGVKGMGGPDDGQLGLGGGWGGVLEGFGVPTRVGGGSPGAAAVAAVAGPGGGGGLVRFLQVSPGRCGGGGAVEGLPPGPHGLQGGGFGDLSHPCD</sequence>
<feature type="non-terminal residue" evidence="2">
    <location>
        <position position="154"/>
    </location>
</feature>
<dbReference type="SUPFAM" id="SSF49329">
    <property type="entry name" value="Cu,Zn superoxide dismutase-like"/>
    <property type="match status" value="1"/>
</dbReference>
<keyword evidence="3" id="KW-1185">Reference proteome</keyword>